<dbReference type="Proteomes" id="UP000023435">
    <property type="component" value="Unassembled WGS sequence"/>
</dbReference>
<accession>A0A108U9X4</accession>
<dbReference type="EMBL" id="JAJA02000001">
    <property type="protein sequence ID" value="KWS05248.1"/>
    <property type="molecule type" value="Genomic_DNA"/>
</dbReference>
<name>A0A108U9X4_9GAMM</name>
<evidence type="ECO:0000313" key="1">
    <source>
        <dbReference type="EMBL" id="KWS05248.1"/>
    </source>
</evidence>
<organism evidence="1 2">
    <name type="scientific">Lysobacter capsici AZ78</name>
    <dbReference type="NCBI Taxonomy" id="1444315"/>
    <lineage>
        <taxon>Bacteria</taxon>
        <taxon>Pseudomonadati</taxon>
        <taxon>Pseudomonadota</taxon>
        <taxon>Gammaproteobacteria</taxon>
        <taxon>Lysobacterales</taxon>
        <taxon>Lysobacteraceae</taxon>
        <taxon>Lysobacter</taxon>
    </lineage>
</organism>
<protein>
    <submittedName>
        <fullName evidence="1">Uncharacterized protein</fullName>
    </submittedName>
</protein>
<evidence type="ECO:0000313" key="2">
    <source>
        <dbReference type="Proteomes" id="UP000023435"/>
    </source>
</evidence>
<dbReference type="AlphaFoldDB" id="A0A108U9X4"/>
<keyword evidence="2" id="KW-1185">Reference proteome</keyword>
<gene>
    <name evidence="1" type="ORF">AZ78_2799</name>
</gene>
<sequence length="38" mass="4316">MSRVLRILPDRAANTAIHRATPHRRRAHIVITVTRSTA</sequence>
<comment type="caution">
    <text evidence="1">The sequence shown here is derived from an EMBL/GenBank/DDBJ whole genome shotgun (WGS) entry which is preliminary data.</text>
</comment>
<proteinExistence type="predicted"/>
<reference evidence="1 2" key="1">
    <citation type="journal article" date="2014" name="Genome Announc.">
        <title>Draft Genome Sequence of Lysobacter capsici AZ78, a Bacterium Antagonistic to Plant-Pathogenic Oomycetes.</title>
        <authorList>
            <person name="Puopolo G."/>
            <person name="Sonego P."/>
            <person name="Engelen K."/>
            <person name="Pertot I."/>
        </authorList>
    </citation>
    <scope>NUCLEOTIDE SEQUENCE [LARGE SCALE GENOMIC DNA]</scope>
    <source>
        <strain evidence="1 2">AZ78</strain>
    </source>
</reference>